<feature type="domain" description="IP5PC-F immunoglobulin-like" evidence="2">
    <location>
        <begin position="51"/>
        <end position="187"/>
    </location>
</feature>
<dbReference type="AlphaFoldDB" id="A0A067KCI9"/>
<evidence type="ECO:0000256" key="1">
    <source>
        <dbReference type="SAM" id="MobiDB-lite"/>
    </source>
</evidence>
<evidence type="ECO:0000313" key="3">
    <source>
        <dbReference type="EMBL" id="KDP29559.1"/>
    </source>
</evidence>
<dbReference type="GO" id="GO:0046856">
    <property type="term" value="P:phosphatidylinositol dephosphorylation"/>
    <property type="evidence" value="ECO:0007669"/>
    <property type="project" value="InterPro"/>
</dbReference>
<dbReference type="Proteomes" id="UP000027138">
    <property type="component" value="Unassembled WGS sequence"/>
</dbReference>
<dbReference type="EMBL" id="KK914743">
    <property type="protein sequence ID" value="KDP29559.1"/>
    <property type="molecule type" value="Genomic_DNA"/>
</dbReference>
<dbReference type="InterPro" id="IPR046985">
    <property type="entry name" value="IP5"/>
</dbReference>
<organism evidence="3 4">
    <name type="scientific">Jatropha curcas</name>
    <name type="common">Barbados nut</name>
    <dbReference type="NCBI Taxonomy" id="180498"/>
    <lineage>
        <taxon>Eukaryota</taxon>
        <taxon>Viridiplantae</taxon>
        <taxon>Streptophyta</taxon>
        <taxon>Embryophyta</taxon>
        <taxon>Tracheophyta</taxon>
        <taxon>Spermatophyta</taxon>
        <taxon>Magnoliopsida</taxon>
        <taxon>eudicotyledons</taxon>
        <taxon>Gunneridae</taxon>
        <taxon>Pentapetalae</taxon>
        <taxon>rosids</taxon>
        <taxon>fabids</taxon>
        <taxon>Malpighiales</taxon>
        <taxon>Euphorbiaceae</taxon>
        <taxon>Crotonoideae</taxon>
        <taxon>Jatropheae</taxon>
        <taxon>Jatropha</taxon>
    </lineage>
</organism>
<dbReference type="PANTHER" id="PTHR11200">
    <property type="entry name" value="INOSITOL 5-PHOSPHATASE"/>
    <property type="match status" value="1"/>
</dbReference>
<protein>
    <recommendedName>
        <fullName evidence="2">IP5PC-F immunoglobulin-like domain-containing protein</fullName>
    </recommendedName>
</protein>
<dbReference type="PANTHER" id="PTHR11200:SF261">
    <property type="entry name" value="TYPE I INOSITOL POLYPHOSPHATE 5-PHOSPHATASE 12"/>
    <property type="match status" value="1"/>
</dbReference>
<name>A0A067KCI9_JATCU</name>
<dbReference type="InterPro" id="IPR056455">
    <property type="entry name" value="Ig-like_IP5PC_F"/>
</dbReference>
<dbReference type="GO" id="GO:0004439">
    <property type="term" value="F:phosphatidylinositol-4,5-bisphosphate 5-phosphatase activity"/>
    <property type="evidence" value="ECO:0007669"/>
    <property type="project" value="TreeGrafter"/>
</dbReference>
<dbReference type="Pfam" id="PF23755">
    <property type="entry name" value="Ig-like_IP5PC_F"/>
    <property type="match status" value="1"/>
</dbReference>
<feature type="compositionally biased region" description="Low complexity" evidence="1">
    <location>
        <begin position="238"/>
        <end position="255"/>
    </location>
</feature>
<dbReference type="OrthoDB" id="1925875at2759"/>
<gene>
    <name evidence="3" type="ORF">JCGZ_19272</name>
</gene>
<keyword evidence="4" id="KW-1185">Reference proteome</keyword>
<dbReference type="STRING" id="180498.A0A067KCI9"/>
<sequence>MDVTESDHKPVRCKFSVQLAHVDRSVRRQGFAEVLRNNEKIRSLLEESRYVPETIVSTNSIVLQNQDTSILCITNKCQKEKAIFEVICEGLAHPKDDGEETVYRPRGGYGFPRWLEVTPTAGIINPEQFAEVSVHHEEFHTLEDFVDGIPQNWWSEDTRDKEVILVVNVQGSGSTETKSHRIHVRHCFSAKAMRIDSKLNNSKKGQGGSGGAGGGADSSEKGQGSGSGGAGGGDSSKKGQGSSSGSEGGANSKKGQGSEGGDNSKKGQGSSSGSGGGDNSKKGQGSGGENSKKGQGSGGGDNSKKSKSSRDNSKKGQGSGGGGSSSAHRSELRQLSSNSSSDIGGDEVRNSRKS</sequence>
<evidence type="ECO:0000313" key="4">
    <source>
        <dbReference type="Proteomes" id="UP000027138"/>
    </source>
</evidence>
<proteinExistence type="predicted"/>
<reference evidence="3 4" key="1">
    <citation type="journal article" date="2014" name="PLoS ONE">
        <title>Global Analysis of Gene Expression Profiles in Physic Nut (Jatropha curcas L.) Seedlings Exposed to Salt Stress.</title>
        <authorList>
            <person name="Zhang L."/>
            <person name="Zhang C."/>
            <person name="Wu P."/>
            <person name="Chen Y."/>
            <person name="Li M."/>
            <person name="Jiang H."/>
            <person name="Wu G."/>
        </authorList>
    </citation>
    <scope>NUCLEOTIDE SEQUENCE [LARGE SCALE GENOMIC DNA]</scope>
    <source>
        <strain evidence="4">cv. GZQX0401</strain>
        <tissue evidence="3">Young leaves</tissue>
    </source>
</reference>
<feature type="compositionally biased region" description="Gly residues" evidence="1">
    <location>
        <begin position="223"/>
        <end position="234"/>
    </location>
</feature>
<evidence type="ECO:0000259" key="2">
    <source>
        <dbReference type="Pfam" id="PF23755"/>
    </source>
</evidence>
<feature type="compositionally biased region" description="Gly residues" evidence="1">
    <location>
        <begin position="205"/>
        <end position="216"/>
    </location>
</feature>
<feature type="region of interest" description="Disordered" evidence="1">
    <location>
        <begin position="199"/>
        <end position="354"/>
    </location>
</feature>
<feature type="compositionally biased region" description="Gly residues" evidence="1">
    <location>
        <begin position="270"/>
        <end position="288"/>
    </location>
</feature>
<feature type="compositionally biased region" description="Basic and acidic residues" evidence="1">
    <location>
        <begin position="302"/>
        <end position="314"/>
    </location>
</feature>
<accession>A0A067KCI9</accession>